<dbReference type="Proteomes" id="UP000756132">
    <property type="component" value="Chromosome 3"/>
</dbReference>
<dbReference type="GO" id="GO:0005783">
    <property type="term" value="C:endoplasmic reticulum"/>
    <property type="evidence" value="ECO:0007669"/>
    <property type="project" value="TreeGrafter"/>
</dbReference>
<accession>A0A9Q8LCY1</accession>
<reference evidence="3" key="2">
    <citation type="journal article" date="2022" name="Microb. Genom.">
        <title>A chromosome-scale genome assembly of the tomato pathogen Cladosporium fulvum reveals a compartmentalized genome architecture and the presence of a dispensable chromosome.</title>
        <authorList>
            <person name="Zaccaron A.Z."/>
            <person name="Chen L.H."/>
            <person name="Samaras A."/>
            <person name="Stergiopoulos I."/>
        </authorList>
    </citation>
    <scope>NUCLEOTIDE SEQUENCE</scope>
    <source>
        <strain evidence="3">Race5_Kim</strain>
    </source>
</reference>
<dbReference type="GO" id="GO:0032933">
    <property type="term" value="P:SREBP signaling pathway"/>
    <property type="evidence" value="ECO:0007669"/>
    <property type="project" value="InterPro"/>
</dbReference>
<reference evidence="3" key="1">
    <citation type="submission" date="2021-12" db="EMBL/GenBank/DDBJ databases">
        <authorList>
            <person name="Zaccaron A."/>
            <person name="Stergiopoulos I."/>
        </authorList>
    </citation>
    <scope>NUCLEOTIDE SEQUENCE</scope>
    <source>
        <strain evidence="3">Race5_Kim</strain>
    </source>
</reference>
<feature type="compositionally biased region" description="Basic and acidic residues" evidence="1">
    <location>
        <begin position="211"/>
        <end position="227"/>
    </location>
</feature>
<name>A0A9Q8LCY1_PASFU</name>
<evidence type="ECO:0000313" key="3">
    <source>
        <dbReference type="EMBL" id="UJO14934.1"/>
    </source>
</evidence>
<feature type="domain" description="DUF1746" evidence="2">
    <location>
        <begin position="56"/>
        <end position="168"/>
    </location>
</feature>
<feature type="region of interest" description="Disordered" evidence="1">
    <location>
        <begin position="1"/>
        <end position="38"/>
    </location>
</feature>
<feature type="region of interest" description="Disordered" evidence="1">
    <location>
        <begin position="199"/>
        <end position="252"/>
    </location>
</feature>
<evidence type="ECO:0000313" key="4">
    <source>
        <dbReference type="Proteomes" id="UP000756132"/>
    </source>
</evidence>
<dbReference type="GeneID" id="71987783"/>
<organism evidence="3 4">
    <name type="scientific">Passalora fulva</name>
    <name type="common">Tomato leaf mold</name>
    <name type="synonym">Cladosporium fulvum</name>
    <dbReference type="NCBI Taxonomy" id="5499"/>
    <lineage>
        <taxon>Eukaryota</taxon>
        <taxon>Fungi</taxon>
        <taxon>Dikarya</taxon>
        <taxon>Ascomycota</taxon>
        <taxon>Pezizomycotina</taxon>
        <taxon>Dothideomycetes</taxon>
        <taxon>Dothideomycetidae</taxon>
        <taxon>Mycosphaerellales</taxon>
        <taxon>Mycosphaerellaceae</taxon>
        <taxon>Fulvia</taxon>
    </lineage>
</organism>
<protein>
    <submittedName>
        <fullName evidence="3">DSC E3 ubiquitin ligase complex subunit 4</fullName>
    </submittedName>
</protein>
<dbReference type="OrthoDB" id="5428737at2759"/>
<evidence type="ECO:0000259" key="2">
    <source>
        <dbReference type="Pfam" id="PF08508"/>
    </source>
</evidence>
<dbReference type="GO" id="GO:0044695">
    <property type="term" value="C:Dsc E3 ubiquitin ligase complex"/>
    <property type="evidence" value="ECO:0007669"/>
    <property type="project" value="InterPro"/>
</dbReference>
<proteinExistence type="predicted"/>
<dbReference type="RefSeq" id="XP_047759300.1">
    <property type="nucleotide sequence ID" value="XM_047907053.1"/>
</dbReference>
<dbReference type="Pfam" id="PF08508">
    <property type="entry name" value="DUF1746"/>
    <property type="match status" value="1"/>
</dbReference>
<dbReference type="InterPro" id="IPR038967">
    <property type="entry name" value="Dsc4-like"/>
</dbReference>
<dbReference type="PANTHER" id="PTHR39405:SF1">
    <property type="entry name" value="DSC E3 UBIQUITIN LIGASE COMPLEX SUBUNIT 4"/>
    <property type="match status" value="1"/>
</dbReference>
<dbReference type="OMA" id="DCSFFWL"/>
<sequence length="336" mass="36698">MNDEASSSDRAGSSSQHDTTNEDVAHSPAQIAARKKKNRENFNKRRGELLDDLLRNIDILVYAELSATYYMDCSFLKFALRTIIQLIFLTPKPALFPEPPGNRPYIGFILGSGLLCILLHAIGAAPSAGEATRGYLHGGLVMDFIGQKGPSSKIHLLLLDVLSLVLQITQLSMHVQRQKLKESPAAAVSVTTSTGTQYNAPAVGSGQSLDAEERGVRASAEHERQDGIEMQTLNPAGEANETTNEQAGPSEREALLERTTLPPRTDAHIFDAFNSGQIVLGDFDLIKTVKEQFWAYQKSPADANSAERNRLMRQRLTARIGRWGFEPSAVAGRTVG</sequence>
<keyword evidence="4" id="KW-1185">Reference proteome</keyword>
<dbReference type="KEGG" id="ffu:CLAFUR5_07905"/>
<dbReference type="EMBL" id="CP090165">
    <property type="protein sequence ID" value="UJO14934.1"/>
    <property type="molecule type" value="Genomic_DNA"/>
</dbReference>
<dbReference type="AlphaFoldDB" id="A0A9Q8LCY1"/>
<gene>
    <name evidence="3" type="ORF">CLAFUR5_07905</name>
</gene>
<dbReference type="PANTHER" id="PTHR39405">
    <property type="entry name" value="DSC E3 UBIQUITIN LIGASE COMPLEX SUBUNIT 4"/>
    <property type="match status" value="1"/>
</dbReference>
<dbReference type="InterPro" id="IPR013715">
    <property type="entry name" value="DUF1746"/>
</dbReference>
<evidence type="ECO:0000256" key="1">
    <source>
        <dbReference type="SAM" id="MobiDB-lite"/>
    </source>
</evidence>